<feature type="non-terminal residue" evidence="2">
    <location>
        <position position="1"/>
    </location>
</feature>
<proteinExistence type="predicted"/>
<evidence type="ECO:0000313" key="1">
    <source>
        <dbReference type="EMBL" id="CAF4535892.1"/>
    </source>
</evidence>
<dbReference type="EMBL" id="CAJOBJ010089577">
    <property type="protein sequence ID" value="CAF4535892.1"/>
    <property type="molecule type" value="Genomic_DNA"/>
</dbReference>
<organism evidence="2 3">
    <name type="scientific">Rotaria magnacalcarata</name>
    <dbReference type="NCBI Taxonomy" id="392030"/>
    <lineage>
        <taxon>Eukaryota</taxon>
        <taxon>Metazoa</taxon>
        <taxon>Spiralia</taxon>
        <taxon>Gnathifera</taxon>
        <taxon>Rotifera</taxon>
        <taxon>Eurotatoria</taxon>
        <taxon>Bdelloidea</taxon>
        <taxon>Philodinida</taxon>
        <taxon>Philodinidae</taxon>
        <taxon>Rotaria</taxon>
    </lineage>
</organism>
<evidence type="ECO:0000313" key="3">
    <source>
        <dbReference type="Proteomes" id="UP000681967"/>
    </source>
</evidence>
<sequence>ASSPPTIRVDEIATGVAPQPHVDVVLHRYSTEGFTGFVVILTVVVVAREGD</sequence>
<dbReference type="Proteomes" id="UP000681967">
    <property type="component" value="Unassembled WGS sequence"/>
</dbReference>
<dbReference type="AlphaFoldDB" id="A0A8S3B1G5"/>
<dbReference type="EMBL" id="CAJOBH010136816">
    <property type="protein sequence ID" value="CAF4785767.1"/>
    <property type="molecule type" value="Genomic_DNA"/>
</dbReference>
<comment type="caution">
    <text evidence="2">The sequence shown here is derived from an EMBL/GenBank/DDBJ whole genome shotgun (WGS) entry which is preliminary data.</text>
</comment>
<name>A0A8S3B1G5_9BILA</name>
<reference evidence="2" key="1">
    <citation type="submission" date="2021-02" db="EMBL/GenBank/DDBJ databases">
        <authorList>
            <person name="Nowell W R."/>
        </authorList>
    </citation>
    <scope>NUCLEOTIDE SEQUENCE</scope>
</reference>
<accession>A0A8S3B1G5</accession>
<protein>
    <submittedName>
        <fullName evidence="2">Uncharacterized protein</fullName>
    </submittedName>
</protein>
<feature type="non-terminal residue" evidence="2">
    <location>
        <position position="51"/>
    </location>
</feature>
<gene>
    <name evidence="2" type="ORF">BYL167_LOCUS47506</name>
    <name evidence="1" type="ORF">GIL414_LOCUS36213</name>
</gene>
<evidence type="ECO:0000313" key="2">
    <source>
        <dbReference type="EMBL" id="CAF4785767.1"/>
    </source>
</evidence>
<dbReference type="Proteomes" id="UP000681720">
    <property type="component" value="Unassembled WGS sequence"/>
</dbReference>